<keyword evidence="1" id="KW-0732">Signal</keyword>
<sequence length="93" mass="10520">MVQGRVWNNRVLGVLQVMMVHCAPLRTHRTPEPEERRGRGMNLTKFQCLDIYILNLTQSPCCDPLTIATVPFANVNVLTAGVLRKGVRTNYEP</sequence>
<feature type="chain" id="PRO_5014656400" evidence="1">
    <location>
        <begin position="23"/>
        <end position="93"/>
    </location>
</feature>
<dbReference type="EMBL" id="GGFJ01012824">
    <property type="protein sequence ID" value="MBW61965.1"/>
    <property type="molecule type" value="Transcribed_RNA"/>
</dbReference>
<evidence type="ECO:0000313" key="2">
    <source>
        <dbReference type="EMBL" id="MBW61965.1"/>
    </source>
</evidence>
<evidence type="ECO:0000256" key="1">
    <source>
        <dbReference type="SAM" id="SignalP"/>
    </source>
</evidence>
<accession>A0A2M4C9R1</accession>
<reference evidence="2" key="1">
    <citation type="submission" date="2018-01" db="EMBL/GenBank/DDBJ databases">
        <title>An insight into the sialome of Amazonian anophelines.</title>
        <authorList>
            <person name="Ribeiro J.M."/>
            <person name="Scarpassa V."/>
            <person name="Calvo E."/>
        </authorList>
    </citation>
    <scope>NUCLEOTIDE SEQUENCE</scope>
    <source>
        <tissue evidence="2">Salivary glands</tissue>
    </source>
</reference>
<feature type="signal peptide" evidence="1">
    <location>
        <begin position="1"/>
        <end position="22"/>
    </location>
</feature>
<name>A0A2M4C9R1_9DIPT</name>
<protein>
    <submittedName>
        <fullName evidence="2">Putative secreted protein</fullName>
    </submittedName>
</protein>
<organism evidence="2">
    <name type="scientific">Anopheles marajoara</name>
    <dbReference type="NCBI Taxonomy" id="58244"/>
    <lineage>
        <taxon>Eukaryota</taxon>
        <taxon>Metazoa</taxon>
        <taxon>Ecdysozoa</taxon>
        <taxon>Arthropoda</taxon>
        <taxon>Hexapoda</taxon>
        <taxon>Insecta</taxon>
        <taxon>Pterygota</taxon>
        <taxon>Neoptera</taxon>
        <taxon>Endopterygota</taxon>
        <taxon>Diptera</taxon>
        <taxon>Nematocera</taxon>
        <taxon>Culicoidea</taxon>
        <taxon>Culicidae</taxon>
        <taxon>Anophelinae</taxon>
        <taxon>Anopheles</taxon>
    </lineage>
</organism>
<proteinExistence type="predicted"/>
<dbReference type="AlphaFoldDB" id="A0A2M4C9R1"/>